<dbReference type="Gene3D" id="6.10.340.10">
    <property type="match status" value="1"/>
</dbReference>
<keyword evidence="9" id="KW-0902">Two-component regulatory system</keyword>
<dbReference type="CDD" id="cd06225">
    <property type="entry name" value="HAMP"/>
    <property type="match status" value="1"/>
</dbReference>
<evidence type="ECO:0000256" key="7">
    <source>
        <dbReference type="ARBA" id="ARBA00022777"/>
    </source>
</evidence>
<evidence type="ECO:0000256" key="8">
    <source>
        <dbReference type="ARBA" id="ARBA00022840"/>
    </source>
</evidence>
<evidence type="ECO:0000256" key="4">
    <source>
        <dbReference type="ARBA" id="ARBA00022553"/>
    </source>
</evidence>
<protein>
    <recommendedName>
        <fullName evidence="3">histidine kinase</fullName>
        <ecNumber evidence="3">2.7.13.3</ecNumber>
    </recommendedName>
</protein>
<dbReference type="GO" id="GO:0005524">
    <property type="term" value="F:ATP binding"/>
    <property type="evidence" value="ECO:0007669"/>
    <property type="project" value="UniProtKB-KW"/>
</dbReference>
<name>A0A7C3ZDP9_9BACT</name>
<dbReference type="InterPro" id="IPR004358">
    <property type="entry name" value="Sig_transdc_His_kin-like_C"/>
</dbReference>
<dbReference type="InterPro" id="IPR003661">
    <property type="entry name" value="HisK_dim/P_dom"/>
</dbReference>
<feature type="transmembrane region" description="Helical" evidence="11">
    <location>
        <begin position="172"/>
        <end position="190"/>
    </location>
</feature>
<dbReference type="SMART" id="SM00304">
    <property type="entry name" value="HAMP"/>
    <property type="match status" value="1"/>
</dbReference>
<evidence type="ECO:0000256" key="5">
    <source>
        <dbReference type="ARBA" id="ARBA00022679"/>
    </source>
</evidence>
<reference evidence="14" key="1">
    <citation type="journal article" date="2020" name="mSystems">
        <title>Genome- and Community-Level Interaction Insights into Carbon Utilization and Element Cycling Functions of Hydrothermarchaeota in Hydrothermal Sediment.</title>
        <authorList>
            <person name="Zhou Z."/>
            <person name="Liu Y."/>
            <person name="Xu W."/>
            <person name="Pan J."/>
            <person name="Luo Z.H."/>
            <person name="Li M."/>
        </authorList>
    </citation>
    <scope>NUCLEOTIDE SEQUENCE [LARGE SCALE GENOMIC DNA]</scope>
    <source>
        <strain evidence="14">SpSt-897</strain>
    </source>
</reference>
<dbReference type="GO" id="GO:0000155">
    <property type="term" value="F:phosphorelay sensor kinase activity"/>
    <property type="evidence" value="ECO:0007669"/>
    <property type="project" value="InterPro"/>
</dbReference>
<comment type="caution">
    <text evidence="14">The sequence shown here is derived from an EMBL/GenBank/DDBJ whole genome shotgun (WGS) entry which is preliminary data.</text>
</comment>
<proteinExistence type="predicted"/>
<dbReference type="Pfam" id="PF00512">
    <property type="entry name" value="HisKA"/>
    <property type="match status" value="1"/>
</dbReference>
<feature type="coiled-coil region" evidence="10">
    <location>
        <begin position="222"/>
        <end position="249"/>
    </location>
</feature>
<dbReference type="InterPro" id="IPR003660">
    <property type="entry name" value="HAMP_dom"/>
</dbReference>
<evidence type="ECO:0000256" key="1">
    <source>
        <dbReference type="ARBA" id="ARBA00000085"/>
    </source>
</evidence>
<dbReference type="SMART" id="SM00387">
    <property type="entry name" value="HATPase_c"/>
    <property type="match status" value="1"/>
</dbReference>
<evidence type="ECO:0000256" key="11">
    <source>
        <dbReference type="SAM" id="Phobius"/>
    </source>
</evidence>
<evidence type="ECO:0000259" key="12">
    <source>
        <dbReference type="PROSITE" id="PS50109"/>
    </source>
</evidence>
<dbReference type="PRINTS" id="PR00344">
    <property type="entry name" value="BCTRLSENSOR"/>
</dbReference>
<evidence type="ECO:0000256" key="9">
    <source>
        <dbReference type="ARBA" id="ARBA00023012"/>
    </source>
</evidence>
<keyword evidence="8" id="KW-0067">ATP-binding</keyword>
<dbReference type="PANTHER" id="PTHR43065">
    <property type="entry name" value="SENSOR HISTIDINE KINASE"/>
    <property type="match status" value="1"/>
</dbReference>
<keyword evidence="10" id="KW-0175">Coiled coil</keyword>
<dbReference type="PROSITE" id="PS50885">
    <property type="entry name" value="HAMP"/>
    <property type="match status" value="1"/>
</dbReference>
<dbReference type="Pfam" id="PF02518">
    <property type="entry name" value="HATPase_c"/>
    <property type="match status" value="1"/>
</dbReference>
<keyword evidence="7 14" id="KW-0418">Kinase</keyword>
<dbReference type="AlphaFoldDB" id="A0A7C3ZDP9"/>
<feature type="domain" description="HAMP" evidence="13">
    <location>
        <begin position="192"/>
        <end position="244"/>
    </location>
</feature>
<dbReference type="GO" id="GO:0016020">
    <property type="term" value="C:membrane"/>
    <property type="evidence" value="ECO:0007669"/>
    <property type="project" value="UniProtKB-SubCell"/>
</dbReference>
<evidence type="ECO:0000256" key="3">
    <source>
        <dbReference type="ARBA" id="ARBA00012438"/>
    </source>
</evidence>
<dbReference type="Pfam" id="PF00672">
    <property type="entry name" value="HAMP"/>
    <property type="match status" value="1"/>
</dbReference>
<organism evidence="14">
    <name type="scientific">Desulfobacca acetoxidans</name>
    <dbReference type="NCBI Taxonomy" id="60893"/>
    <lineage>
        <taxon>Bacteria</taxon>
        <taxon>Pseudomonadati</taxon>
        <taxon>Thermodesulfobacteriota</taxon>
        <taxon>Desulfobaccia</taxon>
        <taxon>Desulfobaccales</taxon>
        <taxon>Desulfobaccaceae</taxon>
        <taxon>Desulfobacca</taxon>
    </lineage>
</organism>
<evidence type="ECO:0000313" key="14">
    <source>
        <dbReference type="EMBL" id="HGF35431.1"/>
    </source>
</evidence>
<dbReference type="CDD" id="cd00082">
    <property type="entry name" value="HisKA"/>
    <property type="match status" value="1"/>
</dbReference>
<dbReference type="PROSITE" id="PS50109">
    <property type="entry name" value="HIS_KIN"/>
    <property type="match status" value="1"/>
</dbReference>
<dbReference type="InterPro" id="IPR003594">
    <property type="entry name" value="HATPase_dom"/>
</dbReference>
<dbReference type="Gene3D" id="1.10.287.130">
    <property type="match status" value="1"/>
</dbReference>
<dbReference type="InterPro" id="IPR036097">
    <property type="entry name" value="HisK_dim/P_sf"/>
</dbReference>
<evidence type="ECO:0000256" key="2">
    <source>
        <dbReference type="ARBA" id="ARBA00004370"/>
    </source>
</evidence>
<sequence length="483" mass="54859">MSFLNPTWSLTLRQKVILGLIAGIVAIGFIGVVSYHYLRVIELKQHLVEIADDLSNITLEIRRYEKNFLLYGSKGDIEENQRYIQLGLEVLDILESEAKGLEGAPQINLIRQEFLSYNELITKMREKPQLIPRELEEQLRERGKNLVELSQQLVKFERHKIIEIIRSLKTQLLSSLGIFVVLGGFLSFIVSRKILQPLRIIEKTTDRIARGNFKPLPVLNTRDETQRVVEAFNRMVKELEKRQHQLVQAQKLSSLGVLTSGVAHQLNNPLNNISTSCQILLEELDDSLDRAFFRKMLTNVEQEVDRARDIVKGLLEFSRTKDFTLKPTPLKAVVDRSIKLISSQVPAGIEIIERVPEDLILHLDAQRLQEAFLNLFMNAVQAIEKLPGKIKIEARLDDTKQWAVITVEDTGVGISKEDLGRIFDPFFTTKEIGAGTGLGLSIVYGIIERHQGTIRAESKEGEGSRFIIRLPLHPPALEEKPSS</sequence>
<dbReference type="PANTHER" id="PTHR43065:SF10">
    <property type="entry name" value="PEROXIDE STRESS-ACTIVATED HISTIDINE KINASE MAK3"/>
    <property type="match status" value="1"/>
</dbReference>
<evidence type="ECO:0000256" key="6">
    <source>
        <dbReference type="ARBA" id="ARBA00022741"/>
    </source>
</evidence>
<dbReference type="SUPFAM" id="SSF55874">
    <property type="entry name" value="ATPase domain of HSP90 chaperone/DNA topoisomerase II/histidine kinase"/>
    <property type="match status" value="1"/>
</dbReference>
<keyword evidence="11" id="KW-0812">Transmembrane</keyword>
<keyword evidence="4" id="KW-0597">Phosphoprotein</keyword>
<evidence type="ECO:0000256" key="10">
    <source>
        <dbReference type="SAM" id="Coils"/>
    </source>
</evidence>
<dbReference type="EC" id="2.7.13.3" evidence="3"/>
<dbReference type="Gene3D" id="3.30.565.10">
    <property type="entry name" value="Histidine kinase-like ATPase, C-terminal domain"/>
    <property type="match status" value="1"/>
</dbReference>
<comment type="subcellular location">
    <subcellularLocation>
        <location evidence="2">Membrane</location>
    </subcellularLocation>
</comment>
<evidence type="ECO:0000259" key="13">
    <source>
        <dbReference type="PROSITE" id="PS50885"/>
    </source>
</evidence>
<gene>
    <name evidence="14" type="ORF">ENW96_13810</name>
</gene>
<feature type="transmembrane region" description="Helical" evidence="11">
    <location>
        <begin position="16"/>
        <end position="38"/>
    </location>
</feature>
<keyword evidence="6" id="KW-0547">Nucleotide-binding</keyword>
<comment type="catalytic activity">
    <reaction evidence="1">
        <text>ATP + protein L-histidine = ADP + protein N-phospho-L-histidine.</text>
        <dbReference type="EC" id="2.7.13.3"/>
    </reaction>
</comment>
<dbReference type="EMBL" id="DTMF01000331">
    <property type="protein sequence ID" value="HGF35431.1"/>
    <property type="molecule type" value="Genomic_DNA"/>
</dbReference>
<keyword evidence="11" id="KW-0472">Membrane</keyword>
<dbReference type="SUPFAM" id="SSF158472">
    <property type="entry name" value="HAMP domain-like"/>
    <property type="match status" value="1"/>
</dbReference>
<accession>A0A7C3ZDP9</accession>
<dbReference type="SMART" id="SM00388">
    <property type="entry name" value="HisKA"/>
    <property type="match status" value="1"/>
</dbReference>
<dbReference type="SUPFAM" id="SSF47384">
    <property type="entry name" value="Homodimeric domain of signal transducing histidine kinase"/>
    <property type="match status" value="1"/>
</dbReference>
<keyword evidence="5" id="KW-0808">Transferase</keyword>
<dbReference type="InterPro" id="IPR036890">
    <property type="entry name" value="HATPase_C_sf"/>
</dbReference>
<dbReference type="InterPro" id="IPR005467">
    <property type="entry name" value="His_kinase_dom"/>
</dbReference>
<keyword evidence="11" id="KW-1133">Transmembrane helix</keyword>
<feature type="domain" description="Histidine kinase" evidence="12">
    <location>
        <begin position="261"/>
        <end position="474"/>
    </location>
</feature>